<proteinExistence type="predicted"/>
<dbReference type="EMBL" id="MU001516">
    <property type="protein sequence ID" value="KAF2437339.1"/>
    <property type="molecule type" value="Genomic_DNA"/>
</dbReference>
<sequence length="625" mass="69246">MALVAHNTTPLASQPSLHQDRIRYPRYYAGQGHVHTEQNSPPFIYTGPRLQSACGSPKAKKVLGLVAQFEGRGAEEEERGGPNKAQRTLGLVTGLPRDRTSWRRSGSRQYKGTFEQKLAQAEKDIRRLSRMHNLVVDTNDDDGATADDEHSDDEEAHREIEDEQHLEAEHDDEEASQADLEKPPYLELPISQSPQQLSFPRTPIELDAGPDHELLLPPRRPRTRPHSCNSPRFSERPKNKIASSRSRCLSSPPNFSRPLSSLAPKPVPGEDMERDPLSIRFHDIEDDPRSPMSPIGGTLVSNEIKAALEKLEMGISRSRANSPMPSSPPPPAKRASKPRWSNLPGSLMKLAHKRKSSKNEDDSLHIHLERKQTKEVVTLTEENLQRWEDEVGYVPKMYRMGYDLLKSPVELDMEVERCTPVPPLSKTPSPRPDELALARAQRQMLTPPVSPPLCQPSSNGTTLGVLASPSLLPPVYTPPLSQASFTPSPSLAIRSSTTSILLRRFPEPPACYAPPPPSYTSHAQPSLAQQKEALSASPNQLLTCVTCGEVEHPSAFPAQPLSAQCLHAGRVCKECVQCFVERAMEQREGVKCPECGVGMGSEEVMRVVSVELLRGIGRRFSRRAV</sequence>
<feature type="domain" description="RING-type" evidence="3">
    <location>
        <begin position="544"/>
        <end position="595"/>
    </location>
</feature>
<feature type="compositionally biased region" description="Acidic residues" evidence="2">
    <location>
        <begin position="138"/>
        <end position="154"/>
    </location>
</feature>
<evidence type="ECO:0000259" key="3">
    <source>
        <dbReference type="PROSITE" id="PS50089"/>
    </source>
</evidence>
<feature type="region of interest" description="Disordered" evidence="2">
    <location>
        <begin position="317"/>
        <end position="344"/>
    </location>
</feature>
<gene>
    <name evidence="4" type="ORF">P171DRAFT_180877</name>
</gene>
<evidence type="ECO:0000256" key="1">
    <source>
        <dbReference type="PROSITE-ProRule" id="PRU00175"/>
    </source>
</evidence>
<feature type="region of interest" description="Disordered" evidence="2">
    <location>
        <begin position="192"/>
        <end position="274"/>
    </location>
</feature>
<reference evidence="4" key="1">
    <citation type="journal article" date="2020" name="Stud. Mycol.">
        <title>101 Dothideomycetes genomes: a test case for predicting lifestyles and emergence of pathogens.</title>
        <authorList>
            <person name="Haridas S."/>
            <person name="Albert R."/>
            <person name="Binder M."/>
            <person name="Bloem J."/>
            <person name="Labutti K."/>
            <person name="Salamov A."/>
            <person name="Andreopoulos B."/>
            <person name="Baker S."/>
            <person name="Barry K."/>
            <person name="Bills G."/>
            <person name="Bluhm B."/>
            <person name="Cannon C."/>
            <person name="Castanera R."/>
            <person name="Culley D."/>
            <person name="Daum C."/>
            <person name="Ezra D."/>
            <person name="Gonzalez J."/>
            <person name="Henrissat B."/>
            <person name="Kuo A."/>
            <person name="Liang C."/>
            <person name="Lipzen A."/>
            <person name="Lutzoni F."/>
            <person name="Magnuson J."/>
            <person name="Mondo S."/>
            <person name="Nolan M."/>
            <person name="Ohm R."/>
            <person name="Pangilinan J."/>
            <person name="Park H.-J."/>
            <person name="Ramirez L."/>
            <person name="Alfaro M."/>
            <person name="Sun H."/>
            <person name="Tritt A."/>
            <person name="Yoshinaga Y."/>
            <person name="Zwiers L.-H."/>
            <person name="Turgeon B."/>
            <person name="Goodwin S."/>
            <person name="Spatafora J."/>
            <person name="Crous P."/>
            <person name="Grigoriev I."/>
        </authorList>
    </citation>
    <scope>NUCLEOTIDE SEQUENCE</scope>
    <source>
        <strain evidence="4">CBS 690.94</strain>
    </source>
</reference>
<comment type="caution">
    <text evidence="4">The sequence shown here is derived from an EMBL/GenBank/DDBJ whole genome shotgun (WGS) entry which is preliminary data.</text>
</comment>
<name>A0A9P4P693_9PLEO</name>
<organism evidence="4 5">
    <name type="scientific">Karstenula rhodostoma CBS 690.94</name>
    <dbReference type="NCBI Taxonomy" id="1392251"/>
    <lineage>
        <taxon>Eukaryota</taxon>
        <taxon>Fungi</taxon>
        <taxon>Dikarya</taxon>
        <taxon>Ascomycota</taxon>
        <taxon>Pezizomycotina</taxon>
        <taxon>Dothideomycetes</taxon>
        <taxon>Pleosporomycetidae</taxon>
        <taxon>Pleosporales</taxon>
        <taxon>Massarineae</taxon>
        <taxon>Didymosphaeriaceae</taxon>
        <taxon>Karstenula</taxon>
    </lineage>
</organism>
<dbReference type="GO" id="GO:0008270">
    <property type="term" value="F:zinc ion binding"/>
    <property type="evidence" value="ECO:0007669"/>
    <property type="project" value="UniProtKB-KW"/>
</dbReference>
<feature type="compositionally biased region" description="Basic and acidic residues" evidence="2">
    <location>
        <begin position="155"/>
        <end position="168"/>
    </location>
</feature>
<keyword evidence="1" id="KW-0863">Zinc-finger</keyword>
<dbReference type="AlphaFoldDB" id="A0A9P4P693"/>
<dbReference type="PROSITE" id="PS50089">
    <property type="entry name" value="ZF_RING_2"/>
    <property type="match status" value="1"/>
</dbReference>
<accession>A0A9P4P693</accession>
<keyword evidence="5" id="KW-1185">Reference proteome</keyword>
<dbReference type="InterPro" id="IPR001841">
    <property type="entry name" value="Znf_RING"/>
</dbReference>
<evidence type="ECO:0000256" key="2">
    <source>
        <dbReference type="SAM" id="MobiDB-lite"/>
    </source>
</evidence>
<feature type="region of interest" description="Disordered" evidence="2">
    <location>
        <begin position="134"/>
        <end position="179"/>
    </location>
</feature>
<keyword evidence="1" id="KW-0479">Metal-binding</keyword>
<keyword evidence="1" id="KW-0862">Zinc</keyword>
<evidence type="ECO:0000313" key="5">
    <source>
        <dbReference type="Proteomes" id="UP000799764"/>
    </source>
</evidence>
<evidence type="ECO:0000313" key="4">
    <source>
        <dbReference type="EMBL" id="KAF2437339.1"/>
    </source>
</evidence>
<protein>
    <recommendedName>
        <fullName evidence="3">RING-type domain-containing protein</fullName>
    </recommendedName>
</protein>
<feature type="compositionally biased region" description="Polar residues" evidence="2">
    <location>
        <begin position="241"/>
        <end position="259"/>
    </location>
</feature>
<dbReference type="OrthoDB" id="3767399at2759"/>
<dbReference type="Proteomes" id="UP000799764">
    <property type="component" value="Unassembled WGS sequence"/>
</dbReference>